<keyword evidence="3" id="KW-1185">Reference proteome</keyword>
<protein>
    <submittedName>
        <fullName evidence="2">Uncharacterized protein</fullName>
    </submittedName>
</protein>
<dbReference type="InParanoid" id="A0A0D0DC86"/>
<proteinExistence type="predicted"/>
<reference evidence="3" key="2">
    <citation type="submission" date="2015-01" db="EMBL/GenBank/DDBJ databases">
        <title>Evolutionary Origins and Diversification of the Mycorrhizal Mutualists.</title>
        <authorList>
            <consortium name="DOE Joint Genome Institute"/>
            <consortium name="Mycorrhizal Genomics Consortium"/>
            <person name="Kohler A."/>
            <person name="Kuo A."/>
            <person name="Nagy L.G."/>
            <person name="Floudas D."/>
            <person name="Copeland A."/>
            <person name="Barry K.W."/>
            <person name="Cichocki N."/>
            <person name="Veneault-Fourrey C."/>
            <person name="LaButti K."/>
            <person name="Lindquist E.A."/>
            <person name="Lipzen A."/>
            <person name="Lundell T."/>
            <person name="Morin E."/>
            <person name="Murat C."/>
            <person name="Riley R."/>
            <person name="Ohm R."/>
            <person name="Sun H."/>
            <person name="Tunlid A."/>
            <person name="Henrissat B."/>
            <person name="Grigoriev I.V."/>
            <person name="Hibbett D.S."/>
            <person name="Martin F."/>
        </authorList>
    </citation>
    <scope>NUCLEOTIDE SEQUENCE [LARGE SCALE GENOMIC DNA]</scope>
    <source>
        <strain evidence="3">Ve08.2h10</strain>
    </source>
</reference>
<dbReference type="AlphaFoldDB" id="A0A0D0DC86"/>
<organism evidence="2 3">
    <name type="scientific">Paxillus rubicundulus Ve08.2h10</name>
    <dbReference type="NCBI Taxonomy" id="930991"/>
    <lineage>
        <taxon>Eukaryota</taxon>
        <taxon>Fungi</taxon>
        <taxon>Dikarya</taxon>
        <taxon>Basidiomycota</taxon>
        <taxon>Agaricomycotina</taxon>
        <taxon>Agaricomycetes</taxon>
        <taxon>Agaricomycetidae</taxon>
        <taxon>Boletales</taxon>
        <taxon>Paxilineae</taxon>
        <taxon>Paxillaceae</taxon>
        <taxon>Paxillus</taxon>
    </lineage>
</organism>
<feature type="region of interest" description="Disordered" evidence="1">
    <location>
        <begin position="148"/>
        <end position="171"/>
    </location>
</feature>
<reference evidence="2 3" key="1">
    <citation type="submission" date="2014-04" db="EMBL/GenBank/DDBJ databases">
        <authorList>
            <consortium name="DOE Joint Genome Institute"/>
            <person name="Kuo A."/>
            <person name="Kohler A."/>
            <person name="Jargeat P."/>
            <person name="Nagy L.G."/>
            <person name="Floudas D."/>
            <person name="Copeland A."/>
            <person name="Barry K.W."/>
            <person name="Cichocki N."/>
            <person name="Veneault-Fourrey C."/>
            <person name="LaButti K."/>
            <person name="Lindquist E.A."/>
            <person name="Lipzen A."/>
            <person name="Lundell T."/>
            <person name="Morin E."/>
            <person name="Murat C."/>
            <person name="Sun H."/>
            <person name="Tunlid A."/>
            <person name="Henrissat B."/>
            <person name="Grigoriev I.V."/>
            <person name="Hibbett D.S."/>
            <person name="Martin F."/>
            <person name="Nordberg H.P."/>
            <person name="Cantor M.N."/>
            <person name="Hua S.X."/>
        </authorList>
    </citation>
    <scope>NUCLEOTIDE SEQUENCE [LARGE SCALE GENOMIC DNA]</scope>
    <source>
        <strain evidence="2 3">Ve08.2h10</strain>
    </source>
</reference>
<evidence type="ECO:0000313" key="3">
    <source>
        <dbReference type="Proteomes" id="UP000054538"/>
    </source>
</evidence>
<accession>A0A0D0DC86</accession>
<dbReference type="Proteomes" id="UP000054538">
    <property type="component" value="Unassembled WGS sequence"/>
</dbReference>
<gene>
    <name evidence="2" type="ORF">PAXRUDRAFT_832615</name>
</gene>
<sequence>MASSESPYYIILAHSSLQHSSSCQSPSALAHVDIEYRYADDSPLSLLPRHPDEHVLVLNHDPANPTRPTVESTSSQLALSGMKVLPAPGTGTDEDANRNNNMYVLEVASTSDDHTSVETSQAYLHNPQVIVARFKQRNAALRRILEYPDISAGDRPLSRPNSRPKSPDRLA</sequence>
<evidence type="ECO:0000256" key="1">
    <source>
        <dbReference type="SAM" id="MobiDB-lite"/>
    </source>
</evidence>
<evidence type="ECO:0000313" key="2">
    <source>
        <dbReference type="EMBL" id="KIK81776.1"/>
    </source>
</evidence>
<dbReference type="HOGENOM" id="CLU_126156_0_0_1"/>
<dbReference type="EMBL" id="KN825733">
    <property type="protein sequence ID" value="KIK81776.1"/>
    <property type="molecule type" value="Genomic_DNA"/>
</dbReference>
<dbReference type="OrthoDB" id="3192267at2759"/>
<name>A0A0D0DC86_9AGAM</name>